<dbReference type="GO" id="GO:0006520">
    <property type="term" value="P:amino acid metabolic process"/>
    <property type="evidence" value="ECO:0007669"/>
    <property type="project" value="InterPro"/>
</dbReference>
<protein>
    <recommendedName>
        <fullName evidence="7">Aspartate carbamoyltransferase</fullName>
        <ecNumber evidence="7">2.1.3.2</ecNumber>
    </recommendedName>
    <alternativeName>
        <fullName evidence="7">Aspartate transcarbamylase</fullName>
        <shortName evidence="7">ATCase</shortName>
    </alternativeName>
</protein>
<dbReference type="PANTHER" id="PTHR45753">
    <property type="entry name" value="ORNITHINE CARBAMOYLTRANSFERASE, MITOCHONDRIAL"/>
    <property type="match status" value="1"/>
</dbReference>
<evidence type="ECO:0000256" key="4">
    <source>
        <dbReference type="ARBA" id="ARBA00022975"/>
    </source>
</evidence>
<comment type="similarity">
    <text evidence="2 7">Belongs to the aspartate/ornithine carbamoyltransferase superfamily. ATCase family.</text>
</comment>
<dbReference type="InterPro" id="IPR006131">
    <property type="entry name" value="Asp_carbamoyltransf_Asp/Orn-bd"/>
</dbReference>
<keyword evidence="4 7" id="KW-0665">Pyrimidine biosynthesis</keyword>
<dbReference type="PROSITE" id="PS00097">
    <property type="entry name" value="CARBAMOYLTRANSFERASE"/>
    <property type="match status" value="1"/>
</dbReference>
<dbReference type="GO" id="GO:0006207">
    <property type="term" value="P:'de novo' pyrimidine nucleobase biosynthetic process"/>
    <property type="evidence" value="ECO:0007669"/>
    <property type="project" value="InterPro"/>
</dbReference>
<sequence length="314" mass="35824">MEKHNFVTIADITKEKILYMIDMAHEFEKHPNRELLKGKVVATLFFEPSTRTRLSFETAANRLGARVIGFADPKVTSGTKGETLKDTIMMVANYADVIVMRHYIEGAAQYASEVSPVPIVNAGDGAHQHPSQCMLDLYSIYKTQGTLEGLNIYLVGDLKYGRTVHSLIMAMRHFSPTFHFVAPKELAMPAEYKLYCKEHGIKYEEHTEFTEDTIADADILYMTRVQKERFSDLMEYERVKNVYILRNDMLAKAKPNMKILHPLPRVNEINYDVDSNPHAYYIQQAGNGLYAREAIFCDVLGISLDEVKNDKTII</sequence>
<feature type="binding site" evidence="7">
    <location>
        <position position="129"/>
    </location>
    <ligand>
        <name>carbamoyl phosphate</name>
        <dbReference type="ChEBI" id="CHEBI:58228"/>
    </ligand>
</feature>
<dbReference type="Pfam" id="PF00185">
    <property type="entry name" value="OTCace"/>
    <property type="match status" value="1"/>
</dbReference>
<dbReference type="FunFam" id="3.40.50.1370:FF:000002">
    <property type="entry name" value="Aspartate carbamoyltransferase 2"/>
    <property type="match status" value="1"/>
</dbReference>
<evidence type="ECO:0000256" key="7">
    <source>
        <dbReference type="HAMAP-Rule" id="MF_00001"/>
    </source>
</evidence>
<feature type="binding site" evidence="7">
    <location>
        <position position="52"/>
    </location>
    <ligand>
        <name>carbamoyl phosphate</name>
        <dbReference type="ChEBI" id="CHEBI:58228"/>
    </ligand>
</feature>
<feature type="binding site" evidence="7">
    <location>
        <position position="224"/>
    </location>
    <ligand>
        <name>L-aspartate</name>
        <dbReference type="ChEBI" id="CHEBI:29991"/>
    </ligand>
</feature>
<keyword evidence="11" id="KW-1185">Reference proteome</keyword>
<dbReference type="EC" id="2.1.3.2" evidence="7"/>
<dbReference type="SUPFAM" id="SSF53671">
    <property type="entry name" value="Aspartate/ornithine carbamoyltransferase"/>
    <property type="match status" value="1"/>
</dbReference>
<feature type="domain" description="Aspartate/ornithine carbamoyltransferase carbamoyl-P binding" evidence="9">
    <location>
        <begin position="5"/>
        <end position="141"/>
    </location>
</feature>
<dbReference type="Proteomes" id="UP000764045">
    <property type="component" value="Unassembled WGS sequence"/>
</dbReference>
<evidence type="ECO:0000259" key="9">
    <source>
        <dbReference type="Pfam" id="PF02729"/>
    </source>
</evidence>
<reference evidence="10 11" key="1">
    <citation type="journal article" date="2021" name="Sci. Rep.">
        <title>The distribution of antibiotic resistance genes in chicken gut microbiota commensals.</title>
        <authorList>
            <person name="Juricova H."/>
            <person name="Matiasovicova J."/>
            <person name="Kubasova T."/>
            <person name="Cejkova D."/>
            <person name="Rychlik I."/>
        </authorList>
    </citation>
    <scope>NUCLEOTIDE SEQUENCE [LARGE SCALE GENOMIC DNA]</scope>
    <source>
        <strain evidence="10 11">An819</strain>
    </source>
</reference>
<dbReference type="InterPro" id="IPR006130">
    <property type="entry name" value="Asp/Orn_carbamoylTrfase"/>
</dbReference>
<dbReference type="GO" id="GO:0005829">
    <property type="term" value="C:cytosol"/>
    <property type="evidence" value="ECO:0007669"/>
    <property type="project" value="TreeGrafter"/>
</dbReference>
<comment type="subunit">
    <text evidence="7">Heterododecamer (2C3:3R2) of six catalytic PyrB chains organized as two trimers (C3), and six regulatory PyrI chains organized as three dimers (R2).</text>
</comment>
<comment type="catalytic activity">
    <reaction evidence="6 7">
        <text>carbamoyl phosphate + L-aspartate = N-carbamoyl-L-aspartate + phosphate + H(+)</text>
        <dbReference type="Rhea" id="RHEA:20013"/>
        <dbReference type="ChEBI" id="CHEBI:15378"/>
        <dbReference type="ChEBI" id="CHEBI:29991"/>
        <dbReference type="ChEBI" id="CHEBI:32814"/>
        <dbReference type="ChEBI" id="CHEBI:43474"/>
        <dbReference type="ChEBI" id="CHEBI:58228"/>
        <dbReference type="EC" id="2.1.3.2"/>
    </reaction>
</comment>
<feature type="binding site" evidence="7">
    <location>
        <position position="101"/>
    </location>
    <ligand>
        <name>carbamoyl phosphate</name>
        <dbReference type="ChEBI" id="CHEBI:58228"/>
    </ligand>
</feature>
<feature type="binding site" evidence="7">
    <location>
        <position position="264"/>
    </location>
    <ligand>
        <name>carbamoyl phosphate</name>
        <dbReference type="ChEBI" id="CHEBI:58228"/>
    </ligand>
</feature>
<comment type="pathway">
    <text evidence="1 7">Pyrimidine metabolism; UMP biosynthesis via de novo pathway; (S)-dihydroorotate from bicarbonate: step 2/3.</text>
</comment>
<dbReference type="EMBL" id="JACJJL010000014">
    <property type="protein sequence ID" value="MBM6661905.1"/>
    <property type="molecule type" value="Genomic_DNA"/>
</dbReference>
<feature type="binding site" evidence="7">
    <location>
        <position position="162"/>
    </location>
    <ligand>
        <name>L-aspartate</name>
        <dbReference type="ChEBI" id="CHEBI:29991"/>
    </ligand>
</feature>
<dbReference type="PANTHER" id="PTHR45753:SF6">
    <property type="entry name" value="ASPARTATE CARBAMOYLTRANSFERASE"/>
    <property type="match status" value="1"/>
</dbReference>
<dbReference type="RefSeq" id="WP_205109810.1">
    <property type="nucleotide sequence ID" value="NZ_CAWUJD010000001.1"/>
</dbReference>
<evidence type="ECO:0000256" key="3">
    <source>
        <dbReference type="ARBA" id="ARBA00022679"/>
    </source>
</evidence>
<dbReference type="InterPro" id="IPR002082">
    <property type="entry name" value="Asp_carbamoyltransf"/>
</dbReference>
<evidence type="ECO:0000259" key="8">
    <source>
        <dbReference type="Pfam" id="PF00185"/>
    </source>
</evidence>
<dbReference type="NCBIfam" id="TIGR00670">
    <property type="entry name" value="asp_carb_tr"/>
    <property type="match status" value="1"/>
</dbReference>
<evidence type="ECO:0000256" key="6">
    <source>
        <dbReference type="ARBA" id="ARBA00048859"/>
    </source>
</evidence>
<dbReference type="Gene3D" id="3.40.50.1370">
    <property type="entry name" value="Aspartate/ornithine carbamoyltransferase"/>
    <property type="match status" value="2"/>
</dbReference>
<dbReference type="PRINTS" id="PR00100">
    <property type="entry name" value="AOTCASE"/>
</dbReference>
<dbReference type="InterPro" id="IPR036901">
    <property type="entry name" value="Asp/Orn_carbamoylTrfase_sf"/>
</dbReference>
<dbReference type="GO" id="GO:0044205">
    <property type="term" value="P:'de novo' UMP biosynthetic process"/>
    <property type="evidence" value="ECO:0007669"/>
    <property type="project" value="UniProtKB-UniRule"/>
</dbReference>
<evidence type="ECO:0000256" key="5">
    <source>
        <dbReference type="ARBA" id="ARBA00043884"/>
    </source>
</evidence>
<feature type="domain" description="Aspartate/ornithine carbamoyltransferase Asp/Orn-binding" evidence="8">
    <location>
        <begin position="148"/>
        <end position="297"/>
    </location>
</feature>
<dbReference type="PRINTS" id="PR00101">
    <property type="entry name" value="ATCASE"/>
</dbReference>
<dbReference type="NCBIfam" id="NF002032">
    <property type="entry name" value="PRK00856.1"/>
    <property type="match status" value="1"/>
</dbReference>
<dbReference type="Pfam" id="PF02729">
    <property type="entry name" value="OTCace_N"/>
    <property type="match status" value="1"/>
</dbReference>
<comment type="function">
    <text evidence="5 7">Catalyzes the condensation of carbamoyl phosphate and aspartate to form carbamoyl aspartate and inorganic phosphate, the committed step in the de novo pyrimidine nucleotide biosynthesis pathway.</text>
</comment>
<dbReference type="HAMAP" id="MF_00001">
    <property type="entry name" value="Asp_carb_tr"/>
    <property type="match status" value="1"/>
</dbReference>
<feature type="binding site" evidence="7">
    <location>
        <position position="132"/>
    </location>
    <ligand>
        <name>carbamoyl phosphate</name>
        <dbReference type="ChEBI" id="CHEBI:58228"/>
    </ligand>
</feature>
<feature type="binding site" evidence="7">
    <location>
        <position position="80"/>
    </location>
    <ligand>
        <name>L-aspartate</name>
        <dbReference type="ChEBI" id="CHEBI:29991"/>
    </ligand>
</feature>
<name>A0A938WMC7_9BACT</name>
<evidence type="ECO:0000313" key="11">
    <source>
        <dbReference type="Proteomes" id="UP000764045"/>
    </source>
</evidence>
<evidence type="ECO:0000313" key="10">
    <source>
        <dbReference type="EMBL" id="MBM6661905.1"/>
    </source>
</evidence>
<dbReference type="FunFam" id="3.40.50.1370:FF:000001">
    <property type="entry name" value="Aspartate carbamoyltransferase"/>
    <property type="match status" value="1"/>
</dbReference>
<evidence type="ECO:0000256" key="1">
    <source>
        <dbReference type="ARBA" id="ARBA00004852"/>
    </source>
</evidence>
<dbReference type="InterPro" id="IPR006132">
    <property type="entry name" value="Asp/Orn_carbamoyltranf_P-bd"/>
</dbReference>
<gene>
    <name evidence="7 10" type="primary">pyrB</name>
    <name evidence="10" type="ORF">H6B30_09135</name>
</gene>
<evidence type="ECO:0000256" key="2">
    <source>
        <dbReference type="ARBA" id="ARBA00008896"/>
    </source>
</evidence>
<comment type="caution">
    <text evidence="10">The sequence shown here is derived from an EMBL/GenBank/DDBJ whole genome shotgun (WGS) entry which is preliminary data.</text>
</comment>
<feature type="binding site" evidence="7">
    <location>
        <position position="51"/>
    </location>
    <ligand>
        <name>carbamoyl phosphate</name>
        <dbReference type="ChEBI" id="CHEBI:58228"/>
    </ligand>
</feature>
<dbReference type="GO" id="GO:0016597">
    <property type="term" value="F:amino acid binding"/>
    <property type="evidence" value="ECO:0007669"/>
    <property type="project" value="InterPro"/>
</dbReference>
<accession>A0A938WMC7</accession>
<keyword evidence="3 7" id="KW-0808">Transferase</keyword>
<dbReference type="AlphaFoldDB" id="A0A938WMC7"/>
<feature type="binding site" evidence="7">
    <location>
        <position position="263"/>
    </location>
    <ligand>
        <name>carbamoyl phosphate</name>
        <dbReference type="ChEBI" id="CHEBI:58228"/>
    </ligand>
</feature>
<dbReference type="GO" id="GO:0004070">
    <property type="term" value="F:aspartate carbamoyltransferase activity"/>
    <property type="evidence" value="ECO:0007669"/>
    <property type="project" value="UniProtKB-UniRule"/>
</dbReference>
<proteinExistence type="inferred from homology"/>
<organism evidence="10 11">
    <name type="scientific">Marseilla massiliensis</name>
    <dbReference type="NCBI Taxonomy" id="1841864"/>
    <lineage>
        <taxon>Bacteria</taxon>
        <taxon>Pseudomonadati</taxon>
        <taxon>Bacteroidota</taxon>
        <taxon>Bacteroidia</taxon>
        <taxon>Bacteroidales</taxon>
        <taxon>Prevotellaceae</taxon>
        <taxon>Marseilla</taxon>
    </lineage>
</organism>